<dbReference type="EMBL" id="RQJO01000009">
    <property type="protein sequence ID" value="RRB02842.1"/>
    <property type="molecule type" value="Genomic_DNA"/>
</dbReference>
<evidence type="ECO:0000313" key="2">
    <source>
        <dbReference type="Proteomes" id="UP000271925"/>
    </source>
</evidence>
<name>A0A3P1BP55_9BACT</name>
<reference evidence="1 2" key="1">
    <citation type="submission" date="2018-11" db="EMBL/GenBank/DDBJ databases">
        <authorList>
            <person name="Zhou Z."/>
            <person name="Wang G."/>
        </authorList>
    </citation>
    <scope>NUCLEOTIDE SEQUENCE [LARGE SCALE GENOMIC DNA]</scope>
    <source>
        <strain evidence="1 2">KCTC52004</strain>
    </source>
</reference>
<accession>A0A3P1BP55</accession>
<dbReference type="OrthoDB" id="951850at2"/>
<comment type="caution">
    <text evidence="1">The sequence shown here is derived from an EMBL/GenBank/DDBJ whole genome shotgun (WGS) entry which is preliminary data.</text>
</comment>
<gene>
    <name evidence="1" type="ORF">EHT25_20605</name>
</gene>
<dbReference type="Proteomes" id="UP000271925">
    <property type="component" value="Unassembled WGS sequence"/>
</dbReference>
<dbReference type="AlphaFoldDB" id="A0A3P1BP55"/>
<dbReference type="Gene3D" id="2.60.40.10">
    <property type="entry name" value="Immunoglobulins"/>
    <property type="match status" value="1"/>
</dbReference>
<protein>
    <submittedName>
        <fullName evidence="1">Uncharacterized protein</fullName>
    </submittedName>
</protein>
<dbReference type="RefSeq" id="WP_124877005.1">
    <property type="nucleotide sequence ID" value="NZ_RQJO01000009.1"/>
</dbReference>
<proteinExistence type="predicted"/>
<organism evidence="1 2">
    <name type="scientific">Larkinella rosea</name>
    <dbReference type="NCBI Taxonomy" id="2025312"/>
    <lineage>
        <taxon>Bacteria</taxon>
        <taxon>Pseudomonadati</taxon>
        <taxon>Bacteroidota</taxon>
        <taxon>Cytophagia</taxon>
        <taxon>Cytophagales</taxon>
        <taxon>Spirosomataceae</taxon>
        <taxon>Larkinella</taxon>
    </lineage>
</organism>
<dbReference type="Gene3D" id="2.60.40.2340">
    <property type="match status" value="1"/>
</dbReference>
<evidence type="ECO:0000313" key="1">
    <source>
        <dbReference type="EMBL" id="RRB02842.1"/>
    </source>
</evidence>
<dbReference type="InterPro" id="IPR013783">
    <property type="entry name" value="Ig-like_fold"/>
</dbReference>
<keyword evidence="2" id="KW-1185">Reference proteome</keyword>
<sequence length="399" mass="45240">MRRVLLLLLPVLILLTRCERKDPLPTNGAILAFGLENISTLKFSLDSTDRTIQLVVPYRTDLKRRRPVIRISDGCRVVPAAEVEQDFTKPVLYTLIAPDGRLLVYRVVVTSEIQPQPVIQKLETDTLEAGFPFLITGHHFGDFPLDVSAELLDSKGESHSVSNQYLDSTRLRLSVPLSLEPGPYAIRVRVKSQAVVSSQHLQITYPAPQLIAMPRRNLRQGDTLLLTSHYADPIRYRFSVLLSNNAKKWALPLDKSKEDSFLLPISADVLPGIYEVVIQNDTEKKQSRQTDFLLRVYDRNQPFVTGLKETTKSYRKGSQVTFQTTHFEAFSARFYQIQLQGAARSYAVNGIYQTEKKQLTVELPATMTSGLYRVSIVLIRDETLEEYRIDLDAMLTVSD</sequence>